<keyword evidence="2" id="KW-1185">Reference proteome</keyword>
<gene>
    <name evidence="1" type="ORF">I4F81_007702</name>
</gene>
<evidence type="ECO:0000313" key="1">
    <source>
        <dbReference type="EMBL" id="KAK1865167.1"/>
    </source>
</evidence>
<name>A0ACC3C5S3_PYRYE</name>
<comment type="caution">
    <text evidence="1">The sequence shown here is derived from an EMBL/GenBank/DDBJ whole genome shotgun (WGS) entry which is preliminary data.</text>
</comment>
<reference evidence="1" key="1">
    <citation type="submission" date="2019-11" db="EMBL/GenBank/DDBJ databases">
        <title>Nori genome reveals adaptations in red seaweeds to the harsh intertidal environment.</title>
        <authorList>
            <person name="Wang D."/>
            <person name="Mao Y."/>
        </authorList>
    </citation>
    <scope>NUCLEOTIDE SEQUENCE</scope>
    <source>
        <tissue evidence="1">Gametophyte</tissue>
    </source>
</reference>
<dbReference type="EMBL" id="CM020619">
    <property type="protein sequence ID" value="KAK1865167.1"/>
    <property type="molecule type" value="Genomic_DNA"/>
</dbReference>
<organism evidence="1 2">
    <name type="scientific">Pyropia yezoensis</name>
    <name type="common">Susabi-nori</name>
    <name type="synonym">Porphyra yezoensis</name>
    <dbReference type="NCBI Taxonomy" id="2788"/>
    <lineage>
        <taxon>Eukaryota</taxon>
        <taxon>Rhodophyta</taxon>
        <taxon>Bangiophyceae</taxon>
        <taxon>Bangiales</taxon>
        <taxon>Bangiaceae</taxon>
        <taxon>Pyropia</taxon>
    </lineage>
</organism>
<protein>
    <submittedName>
        <fullName evidence="1">Uncharacterized protein</fullName>
    </submittedName>
</protein>
<accession>A0ACC3C5S3</accession>
<proteinExistence type="predicted"/>
<sequence>MSVRALTKTLRDLALSNSPVPENLLRLLTAARDGDCATVGRLTRADGALCLATLTTTSDYGDEREAAGASRPGRPANWCELLLGPRMNIFDSHGGMGAFHVAGFAGHLSVVTLLLAAGAPAAAGLEAGTMPPVLAAMNDQTDVAETLLESCPAASPAAMPPLAPEVVVTRTFAVLMLRGFPPSHATDDVLSVLEVEAHWNHPDSLLRADRLVRFLADAGRLHQVSCIPLVRMYRKACWAIAANESWLGRCIVKDGAARGFITSDQREICNNALDATDRIRAAKASVDDLRSSLNALASAAARGERQDAKTEIREDAATLSP</sequence>
<evidence type="ECO:0000313" key="2">
    <source>
        <dbReference type="Proteomes" id="UP000798662"/>
    </source>
</evidence>
<dbReference type="Proteomes" id="UP000798662">
    <property type="component" value="Chromosome 2"/>
</dbReference>